<keyword evidence="2" id="KW-1185">Reference proteome</keyword>
<dbReference type="AlphaFoldDB" id="A0AAD9F932"/>
<dbReference type="Proteomes" id="UP001228049">
    <property type="component" value="Unassembled WGS sequence"/>
</dbReference>
<protein>
    <submittedName>
        <fullName evidence="1">2-oxoglutarate synthase subunit KorA</fullName>
    </submittedName>
</protein>
<gene>
    <name evidence="1" type="ORF">KUDE01_008323</name>
</gene>
<accession>A0AAD9F932</accession>
<organism evidence="1 2">
    <name type="scientific">Dissostichus eleginoides</name>
    <name type="common">Patagonian toothfish</name>
    <name type="synonym">Dissostichus amissus</name>
    <dbReference type="NCBI Taxonomy" id="100907"/>
    <lineage>
        <taxon>Eukaryota</taxon>
        <taxon>Metazoa</taxon>
        <taxon>Chordata</taxon>
        <taxon>Craniata</taxon>
        <taxon>Vertebrata</taxon>
        <taxon>Euteleostomi</taxon>
        <taxon>Actinopterygii</taxon>
        <taxon>Neopterygii</taxon>
        <taxon>Teleostei</taxon>
        <taxon>Neoteleostei</taxon>
        <taxon>Acanthomorphata</taxon>
        <taxon>Eupercaria</taxon>
        <taxon>Perciformes</taxon>
        <taxon>Notothenioidei</taxon>
        <taxon>Nototheniidae</taxon>
        <taxon>Dissostichus</taxon>
    </lineage>
</organism>
<dbReference type="EMBL" id="JASDAP010000013">
    <property type="protein sequence ID" value="KAK1893254.1"/>
    <property type="molecule type" value="Genomic_DNA"/>
</dbReference>
<comment type="caution">
    <text evidence="1">The sequence shown here is derived from an EMBL/GenBank/DDBJ whole genome shotgun (WGS) entry which is preliminary data.</text>
</comment>
<evidence type="ECO:0000313" key="2">
    <source>
        <dbReference type="Proteomes" id="UP001228049"/>
    </source>
</evidence>
<sequence length="96" mass="10935">MGETLSAAESALISLKRHCEAAREYHNHRGAGDNRNNAISNHWKSKCFHHERSLFVPCDTMGLEKDYIIVWEREALDCHLVSVSLTAPSCEVKQQR</sequence>
<name>A0AAD9F932_DISEL</name>
<proteinExistence type="predicted"/>
<reference evidence="1" key="1">
    <citation type="submission" date="2023-04" db="EMBL/GenBank/DDBJ databases">
        <title>Chromosome-level genome of Chaenocephalus aceratus.</title>
        <authorList>
            <person name="Park H."/>
        </authorList>
    </citation>
    <scope>NUCLEOTIDE SEQUENCE</scope>
    <source>
        <strain evidence="1">DE</strain>
        <tissue evidence="1">Muscle</tissue>
    </source>
</reference>
<evidence type="ECO:0000313" key="1">
    <source>
        <dbReference type="EMBL" id="KAK1893254.1"/>
    </source>
</evidence>